<dbReference type="Gene3D" id="3.40.50.12780">
    <property type="entry name" value="N-terminal domain of ligase-like"/>
    <property type="match status" value="1"/>
</dbReference>
<gene>
    <name evidence="9" type="ORF">SAMN04487969_1612</name>
</gene>
<sequence>IARTLYNGGTMVICPKDDRIDPSRLYGWIRDCEITVFESTPALIVPFMAYIAEQELELPSMRLLITSSDSCSVGDYRELQERYGGQIRIMNAYGVTEAAIDSSYYEEPVEKLPETGNVPIGKAWLNARFAIVDAHLNPVPVGVLGELCIGGAGVARGYWNRPELTAEKFVPSPFEARERLYRTGDLARWMPDGNVDFIGRIDHQAKIRGYRIEIGEIESQLLKAEGVGEAVVVVREDAGGEKALCAYYTAADEVKASELRAALSQELPGYMIPSYFVQLERLPLTANGKIDRKALPAPEGGQSGVEHVAPRTALEAKLVHIWQEVLGAEQVGVRDNFFDLGGHSLRATTLVSKIHKELNVDLPLRDVFRHATVEEMAGAINRMEQAEHVSIPTAEESDYYPMSSAQKRLYILQQTEGAELSYNMSGALFLLGPLDRARFEAAFRALIARHETLRTGFELVDGEPVQRIYPQVDFAVEYRQATEEEAEEIARQFVRTFDLEQPPLLRVGLIQIEKERHILLFDMHHIISDGISINIVVDEFVRLYSEETLPPLRIQYKDYAVWQQSVAQRERMKRQEAYWTNVLSGKLPRLELPTDFARPAIRSFEGAVLSTVIDKQRSEGLQRIAEETGSTLYMVLLAAYTVLLHKYSGQEDIIVGAPIAGRTHTDVEPLIGMFVNTLAIRSYPAGEKKFLSYLEEMKETTLQAYEHQDYPFEELLEKVQVAWELSRNPLFDTVFVLQNTEDRSIGEIREMTVEPFMQYQTIARFDLTLELKVEKDGTISGQFEYCTKLFTPNMIRHFGEDLLTIISQICEQPYVLLNTISLTRNAEQEQLLEEFIDFAF</sequence>
<dbReference type="InterPro" id="IPR000873">
    <property type="entry name" value="AMP-dep_synth/lig_dom"/>
</dbReference>
<dbReference type="CDD" id="cd19531">
    <property type="entry name" value="LCL_NRPS-like"/>
    <property type="match status" value="1"/>
</dbReference>
<keyword evidence="4" id="KW-0597">Phosphoprotein</keyword>
<dbReference type="SMART" id="SM00823">
    <property type="entry name" value="PKS_PP"/>
    <property type="match status" value="1"/>
</dbReference>
<keyword evidence="7" id="KW-0511">Multifunctional enzyme</keyword>
<comment type="cofactor">
    <cofactor evidence="1">
        <name>pantetheine 4'-phosphate</name>
        <dbReference type="ChEBI" id="CHEBI:47942"/>
    </cofactor>
</comment>
<dbReference type="GO" id="GO:0031177">
    <property type="term" value="F:phosphopantetheine binding"/>
    <property type="evidence" value="ECO:0007669"/>
    <property type="project" value="InterPro"/>
</dbReference>
<evidence type="ECO:0000256" key="1">
    <source>
        <dbReference type="ARBA" id="ARBA00001957"/>
    </source>
</evidence>
<accession>A0A1I2J5Y0</accession>
<dbReference type="InterPro" id="IPR009081">
    <property type="entry name" value="PP-bd_ACP"/>
</dbReference>
<dbReference type="SUPFAM" id="SSF56801">
    <property type="entry name" value="Acetyl-CoA synthetase-like"/>
    <property type="match status" value="1"/>
</dbReference>
<dbReference type="GO" id="GO:0017000">
    <property type="term" value="P:antibiotic biosynthetic process"/>
    <property type="evidence" value="ECO:0007669"/>
    <property type="project" value="UniProtKB-KW"/>
</dbReference>
<evidence type="ECO:0000259" key="8">
    <source>
        <dbReference type="PROSITE" id="PS50075"/>
    </source>
</evidence>
<dbReference type="InterPro" id="IPR006162">
    <property type="entry name" value="Ppantetheine_attach_site"/>
</dbReference>
<dbReference type="InterPro" id="IPR036736">
    <property type="entry name" value="ACP-like_sf"/>
</dbReference>
<dbReference type="Pfam" id="PF13193">
    <property type="entry name" value="AMP-binding_C"/>
    <property type="match status" value="1"/>
</dbReference>
<dbReference type="FunFam" id="1.10.1200.10:FF:000005">
    <property type="entry name" value="Nonribosomal peptide synthetase 1"/>
    <property type="match status" value="1"/>
</dbReference>
<protein>
    <submittedName>
        <fullName evidence="9">Phosphopantetheine attachment site</fullName>
    </submittedName>
</protein>
<organism evidence="9 10">
    <name type="scientific">Paenibacillus algorifonticola</name>
    <dbReference type="NCBI Taxonomy" id="684063"/>
    <lineage>
        <taxon>Bacteria</taxon>
        <taxon>Bacillati</taxon>
        <taxon>Bacillota</taxon>
        <taxon>Bacilli</taxon>
        <taxon>Bacillales</taxon>
        <taxon>Paenibacillaceae</taxon>
        <taxon>Paenibacillus</taxon>
    </lineage>
</organism>
<evidence type="ECO:0000256" key="4">
    <source>
        <dbReference type="ARBA" id="ARBA00022553"/>
    </source>
</evidence>
<dbReference type="EMBL" id="FONN01000061">
    <property type="protein sequence ID" value="SFF49944.1"/>
    <property type="molecule type" value="Genomic_DNA"/>
</dbReference>
<dbReference type="Proteomes" id="UP000183410">
    <property type="component" value="Unassembled WGS sequence"/>
</dbReference>
<dbReference type="InterPro" id="IPR025110">
    <property type="entry name" value="AMP-bd_C"/>
</dbReference>
<dbReference type="GO" id="GO:0003824">
    <property type="term" value="F:catalytic activity"/>
    <property type="evidence" value="ECO:0007669"/>
    <property type="project" value="UniProtKB-KW"/>
</dbReference>
<evidence type="ECO:0000313" key="10">
    <source>
        <dbReference type="Proteomes" id="UP000183410"/>
    </source>
</evidence>
<dbReference type="Pfam" id="PF00501">
    <property type="entry name" value="AMP-binding"/>
    <property type="match status" value="1"/>
</dbReference>
<dbReference type="Gene3D" id="3.30.559.30">
    <property type="entry name" value="Nonribosomal peptide synthetase, condensation domain"/>
    <property type="match status" value="1"/>
</dbReference>
<dbReference type="PROSITE" id="PS50075">
    <property type="entry name" value="CARRIER"/>
    <property type="match status" value="1"/>
</dbReference>
<evidence type="ECO:0000313" key="9">
    <source>
        <dbReference type="EMBL" id="SFF49944.1"/>
    </source>
</evidence>
<dbReference type="Gene3D" id="1.10.1200.10">
    <property type="entry name" value="ACP-like"/>
    <property type="match status" value="1"/>
</dbReference>
<name>A0A1I2J5Y0_9BACL</name>
<dbReference type="Pfam" id="PF00668">
    <property type="entry name" value="Condensation"/>
    <property type="match status" value="1"/>
</dbReference>
<dbReference type="Gene3D" id="3.30.300.30">
    <property type="match status" value="1"/>
</dbReference>
<dbReference type="Gene3D" id="3.30.559.10">
    <property type="entry name" value="Chloramphenicol acetyltransferase-like domain"/>
    <property type="match status" value="1"/>
</dbReference>
<dbReference type="AlphaFoldDB" id="A0A1I2J5Y0"/>
<dbReference type="GO" id="GO:0008610">
    <property type="term" value="P:lipid biosynthetic process"/>
    <property type="evidence" value="ECO:0007669"/>
    <property type="project" value="UniProtKB-ARBA"/>
</dbReference>
<dbReference type="FunFam" id="3.30.300.30:FF:000010">
    <property type="entry name" value="Enterobactin synthetase component F"/>
    <property type="match status" value="1"/>
</dbReference>
<dbReference type="FunFam" id="2.30.38.10:FF:000001">
    <property type="entry name" value="Non-ribosomal peptide synthetase PvdI"/>
    <property type="match status" value="1"/>
</dbReference>
<dbReference type="InterPro" id="IPR001242">
    <property type="entry name" value="Condensation_dom"/>
</dbReference>
<dbReference type="InterPro" id="IPR023213">
    <property type="entry name" value="CAT-like_dom_sf"/>
</dbReference>
<feature type="non-terminal residue" evidence="9">
    <location>
        <position position="1"/>
    </location>
</feature>
<dbReference type="InterPro" id="IPR042099">
    <property type="entry name" value="ANL_N_sf"/>
</dbReference>
<keyword evidence="6" id="KW-0045">Antibiotic biosynthesis</keyword>
<dbReference type="PROSITE" id="PS00012">
    <property type="entry name" value="PHOSPHOPANTETHEINE"/>
    <property type="match status" value="1"/>
</dbReference>
<comment type="similarity">
    <text evidence="2">Belongs to the ATP-dependent AMP-binding enzyme family.</text>
</comment>
<dbReference type="GO" id="GO:0005829">
    <property type="term" value="C:cytosol"/>
    <property type="evidence" value="ECO:0007669"/>
    <property type="project" value="TreeGrafter"/>
</dbReference>
<evidence type="ECO:0000256" key="2">
    <source>
        <dbReference type="ARBA" id="ARBA00006432"/>
    </source>
</evidence>
<dbReference type="InterPro" id="IPR045851">
    <property type="entry name" value="AMP-bd_C_sf"/>
</dbReference>
<keyword evidence="10" id="KW-1185">Reference proteome</keyword>
<proteinExistence type="inferred from homology"/>
<dbReference type="SUPFAM" id="SSF47336">
    <property type="entry name" value="ACP-like"/>
    <property type="match status" value="1"/>
</dbReference>
<evidence type="ECO:0000256" key="5">
    <source>
        <dbReference type="ARBA" id="ARBA00022737"/>
    </source>
</evidence>
<evidence type="ECO:0000256" key="7">
    <source>
        <dbReference type="ARBA" id="ARBA00023268"/>
    </source>
</evidence>
<dbReference type="Pfam" id="PF00550">
    <property type="entry name" value="PP-binding"/>
    <property type="match status" value="1"/>
</dbReference>
<reference evidence="10" key="1">
    <citation type="submission" date="2016-10" db="EMBL/GenBank/DDBJ databases">
        <authorList>
            <person name="Varghese N."/>
            <person name="Submissions S."/>
        </authorList>
    </citation>
    <scope>NUCLEOTIDE SEQUENCE [LARGE SCALE GENOMIC DNA]</scope>
    <source>
        <strain evidence="10">CGMCC 1.10223</strain>
    </source>
</reference>
<dbReference type="GO" id="GO:0043041">
    <property type="term" value="P:amino acid activation for nonribosomal peptide biosynthetic process"/>
    <property type="evidence" value="ECO:0007669"/>
    <property type="project" value="TreeGrafter"/>
</dbReference>
<keyword evidence="5" id="KW-0677">Repeat</keyword>
<dbReference type="InterPro" id="IPR020806">
    <property type="entry name" value="PKS_PP-bd"/>
</dbReference>
<keyword evidence="3" id="KW-0596">Phosphopantetheine</keyword>
<dbReference type="PANTHER" id="PTHR45527">
    <property type="entry name" value="NONRIBOSOMAL PEPTIDE SYNTHETASE"/>
    <property type="match status" value="1"/>
</dbReference>
<dbReference type="SUPFAM" id="SSF52777">
    <property type="entry name" value="CoA-dependent acyltransferases"/>
    <property type="match status" value="2"/>
</dbReference>
<dbReference type="GO" id="GO:0044550">
    <property type="term" value="P:secondary metabolite biosynthetic process"/>
    <property type="evidence" value="ECO:0007669"/>
    <property type="project" value="TreeGrafter"/>
</dbReference>
<dbReference type="PANTHER" id="PTHR45527:SF1">
    <property type="entry name" value="FATTY ACID SYNTHASE"/>
    <property type="match status" value="1"/>
</dbReference>
<feature type="domain" description="Carrier" evidence="8">
    <location>
        <begin position="309"/>
        <end position="384"/>
    </location>
</feature>
<dbReference type="RefSeq" id="WP_143088764.1">
    <property type="nucleotide sequence ID" value="NZ_FONN01000061.1"/>
</dbReference>
<evidence type="ECO:0000256" key="3">
    <source>
        <dbReference type="ARBA" id="ARBA00022450"/>
    </source>
</evidence>
<evidence type="ECO:0000256" key="6">
    <source>
        <dbReference type="ARBA" id="ARBA00023194"/>
    </source>
</evidence>